<evidence type="ECO:0000313" key="2">
    <source>
        <dbReference type="EMBL" id="EDR07705.1"/>
    </source>
</evidence>
<organism evidence="3">
    <name type="scientific">Laccaria bicolor (strain S238N-H82 / ATCC MYA-4686)</name>
    <name type="common">Bicoloured deceiver</name>
    <name type="synonym">Laccaria laccata var. bicolor</name>
    <dbReference type="NCBI Taxonomy" id="486041"/>
    <lineage>
        <taxon>Eukaryota</taxon>
        <taxon>Fungi</taxon>
        <taxon>Dikarya</taxon>
        <taxon>Basidiomycota</taxon>
        <taxon>Agaricomycotina</taxon>
        <taxon>Agaricomycetes</taxon>
        <taxon>Agaricomycetidae</taxon>
        <taxon>Agaricales</taxon>
        <taxon>Agaricineae</taxon>
        <taxon>Hydnangiaceae</taxon>
        <taxon>Laccaria</taxon>
    </lineage>
</organism>
<name>B0DCD0_LACBS</name>
<accession>B0DCD0</accession>
<reference evidence="2 3" key="1">
    <citation type="journal article" date="2008" name="Nature">
        <title>The genome of Laccaria bicolor provides insights into mycorrhizal symbiosis.</title>
        <authorList>
            <person name="Martin F."/>
            <person name="Aerts A."/>
            <person name="Ahren D."/>
            <person name="Brun A."/>
            <person name="Danchin E.G.J."/>
            <person name="Duchaussoy F."/>
            <person name="Gibon J."/>
            <person name="Kohler A."/>
            <person name="Lindquist E."/>
            <person name="Pereda V."/>
            <person name="Salamov A."/>
            <person name="Shapiro H.J."/>
            <person name="Wuyts J."/>
            <person name="Blaudez D."/>
            <person name="Buee M."/>
            <person name="Brokstein P."/>
            <person name="Canbaeck B."/>
            <person name="Cohen D."/>
            <person name="Courty P.E."/>
            <person name="Coutinho P.M."/>
            <person name="Delaruelle C."/>
            <person name="Detter J.C."/>
            <person name="Deveau A."/>
            <person name="DiFazio S."/>
            <person name="Duplessis S."/>
            <person name="Fraissinet-Tachet L."/>
            <person name="Lucic E."/>
            <person name="Frey-Klett P."/>
            <person name="Fourrey C."/>
            <person name="Feussner I."/>
            <person name="Gay G."/>
            <person name="Grimwood J."/>
            <person name="Hoegger P.J."/>
            <person name="Jain P."/>
            <person name="Kilaru S."/>
            <person name="Labbe J."/>
            <person name="Lin Y.C."/>
            <person name="Legue V."/>
            <person name="Le Tacon F."/>
            <person name="Marmeisse R."/>
            <person name="Melayah D."/>
            <person name="Montanini B."/>
            <person name="Muratet M."/>
            <person name="Nehls U."/>
            <person name="Niculita-Hirzel H."/>
            <person name="Oudot-Le Secq M.P."/>
            <person name="Peter M."/>
            <person name="Quesneville H."/>
            <person name="Rajashekar B."/>
            <person name="Reich M."/>
            <person name="Rouhier N."/>
            <person name="Schmutz J."/>
            <person name="Yin T."/>
            <person name="Chalot M."/>
            <person name="Henrissat B."/>
            <person name="Kuees U."/>
            <person name="Lucas S."/>
            <person name="Van de Peer Y."/>
            <person name="Podila G.K."/>
            <person name="Polle A."/>
            <person name="Pukkila P.J."/>
            <person name="Richardson P.M."/>
            <person name="Rouze P."/>
            <person name="Sanders I.R."/>
            <person name="Stajich J.E."/>
            <person name="Tunlid A."/>
            <person name="Tuskan G."/>
            <person name="Grigoriev I.V."/>
        </authorList>
    </citation>
    <scope>NUCLEOTIDE SEQUENCE [LARGE SCALE GENOMIC DNA]</scope>
    <source>
        <strain evidence="3">S238N-H82 / ATCC MYA-4686</strain>
    </source>
</reference>
<feature type="region of interest" description="Disordered" evidence="1">
    <location>
        <begin position="68"/>
        <end position="128"/>
    </location>
</feature>
<feature type="compositionally biased region" description="Polar residues" evidence="1">
    <location>
        <begin position="68"/>
        <end position="83"/>
    </location>
</feature>
<gene>
    <name evidence="2" type="ORF">LACBIDRAFT_298156</name>
</gene>
<dbReference type="Proteomes" id="UP000001194">
    <property type="component" value="Unassembled WGS sequence"/>
</dbReference>
<dbReference type="KEGG" id="lbc:LACBIDRAFT_298156"/>
<dbReference type="AlphaFoldDB" id="B0DCD0"/>
<dbReference type="InParanoid" id="B0DCD0"/>
<dbReference type="HOGENOM" id="CLU_1959948_0_0_1"/>
<feature type="compositionally biased region" description="Basic residues" evidence="1">
    <location>
        <begin position="84"/>
        <end position="93"/>
    </location>
</feature>
<keyword evidence="3" id="KW-1185">Reference proteome</keyword>
<sequence length="128" mass="14389">MYECLEVFEMIVTFIFEAVRDDTSRVSSRTLIALAVTCHDVALDMYRNLANGLLRRCRALPLKGFQLLTDSTTPNSSAPSTRSLTHHRRRRRRNGDTTHPTHSPSHPDTRKVRTLSDNGGPADPTSRA</sequence>
<protein>
    <submittedName>
        <fullName evidence="2">Predicted protein</fullName>
    </submittedName>
</protein>
<dbReference type="RefSeq" id="XP_001881494.1">
    <property type="nucleotide sequence ID" value="XM_001881459.1"/>
</dbReference>
<dbReference type="GeneID" id="6077190"/>
<evidence type="ECO:0000256" key="1">
    <source>
        <dbReference type="SAM" id="MobiDB-lite"/>
    </source>
</evidence>
<proteinExistence type="predicted"/>
<evidence type="ECO:0000313" key="3">
    <source>
        <dbReference type="Proteomes" id="UP000001194"/>
    </source>
</evidence>
<dbReference type="EMBL" id="DS547103">
    <property type="protein sequence ID" value="EDR07705.1"/>
    <property type="molecule type" value="Genomic_DNA"/>
</dbReference>